<dbReference type="GO" id="GO:0007019">
    <property type="term" value="P:microtubule depolymerization"/>
    <property type="evidence" value="ECO:0007669"/>
    <property type="project" value="TreeGrafter"/>
</dbReference>
<evidence type="ECO:0000256" key="3">
    <source>
        <dbReference type="ARBA" id="ARBA00022840"/>
    </source>
</evidence>
<dbReference type="GO" id="GO:0003777">
    <property type="term" value="F:microtubule motor activity"/>
    <property type="evidence" value="ECO:0007669"/>
    <property type="project" value="InterPro"/>
</dbReference>
<keyword evidence="2 6" id="KW-0547">Nucleotide-binding</keyword>
<evidence type="ECO:0000256" key="5">
    <source>
        <dbReference type="ARBA" id="ARBA00061030"/>
    </source>
</evidence>
<evidence type="ECO:0000256" key="4">
    <source>
        <dbReference type="ARBA" id="ARBA00023175"/>
    </source>
</evidence>
<evidence type="ECO:0000256" key="8">
    <source>
        <dbReference type="SAM" id="MobiDB-lite"/>
    </source>
</evidence>
<sequence>MSGAAVGGRQIAPRSGNHQRQYSSDHFLTAGGGKWPGSAGLNHPYSSILPPSQQVEYSRAVRDVNRGTGGEIFLSMEPPMPALGSWSSSQRRNGNDSISAGQLSPGILDLHSFDTELLPELPTPGLYDGVQLFGCAQGRGFDDSDPSFSTGKQMSMAQFVAESNPLRSFSADKEKLASVAKIKVVVRKRPLNKKEIAKKEEDIITIEPNSNSVTVHETKLKVDLTEYVEKHEFVFDSVLNEDVSNDEVYRETVQPIVPAIFQRTKATCFAYGQTGSGKTYTMQPLPLEASQDILRLMNHTYCNQGFQLFVSFFEIYGGKLFDLLNDRRKLFMREDGKQKVCIVGLQEYRVSSVDAIQELIEKGNATRSTGTTGANEESSRSHAILQLAIKKSVDGTESKPPRIVGKLSFIDLAGSERGADTTDNDKQTRIEGAEINKSLLALKECIRALDNDQVHIPFRGSKLTEVLRDSFIGDSRTVMISCISPSSGSCEHTLNTLRYADRVKSLSKGGNPRKDLPPAMLRESTTLPLTSIFPPVSTLEGSNDEIAIEKNKFGLSKQPRRETSPPLNVDCVPSRREEVHVASLNGDYFKEQRSKGSTTAEEFDLLAMAYEQGKPSRKGKVEIYSVSALEDRVKRVDAPQEKWKDVADDDEDDDLSALLQEEEDLVIAHRKQVEETIDIVREEMNLLVKADQPGNQLDDYISKLNAILSQKAAGIVNLQARLARFQRHLDKHNVLLSSPGP</sequence>
<keyword evidence="4 6" id="KW-0505">Motor protein</keyword>
<keyword evidence="10" id="KW-1185">Reference proteome</keyword>
<evidence type="ECO:0000256" key="7">
    <source>
        <dbReference type="RuleBase" id="RU000394"/>
    </source>
</evidence>
<dbReference type="GO" id="GO:1903338">
    <property type="term" value="P:regulation of cell wall organization or biogenesis"/>
    <property type="evidence" value="ECO:0007669"/>
    <property type="project" value="UniProtKB-ARBA"/>
</dbReference>
<dbReference type="SMART" id="SM00129">
    <property type="entry name" value="KISc"/>
    <property type="match status" value="1"/>
</dbReference>
<reference evidence="11" key="1">
    <citation type="submission" date="2025-08" db="UniProtKB">
        <authorList>
            <consortium name="RefSeq"/>
        </authorList>
    </citation>
    <scope>IDENTIFICATION</scope>
    <source>
        <tissue evidence="11">Young leaves</tissue>
    </source>
</reference>
<comment type="similarity">
    <text evidence="5">Belongs to the TRAFAC class myosin-kinesin ATPase superfamily. Kinesin family. KIN-13 subfamily.</text>
</comment>
<dbReference type="InterPro" id="IPR001752">
    <property type="entry name" value="Kinesin_motor_dom"/>
</dbReference>
<feature type="domain" description="Kinesin motor" evidence="9">
    <location>
        <begin position="181"/>
        <end position="506"/>
    </location>
</feature>
<dbReference type="KEGG" id="pda:103721548"/>
<evidence type="ECO:0000313" key="10">
    <source>
        <dbReference type="Proteomes" id="UP000228380"/>
    </source>
</evidence>
<dbReference type="Pfam" id="PF00225">
    <property type="entry name" value="Kinesin"/>
    <property type="match status" value="1"/>
</dbReference>
<evidence type="ECO:0000256" key="1">
    <source>
        <dbReference type="ARBA" id="ARBA00022701"/>
    </source>
</evidence>
<dbReference type="PRINTS" id="PR00380">
    <property type="entry name" value="KINESINHEAVY"/>
</dbReference>
<dbReference type="PROSITE" id="PS00411">
    <property type="entry name" value="KINESIN_MOTOR_1"/>
    <property type="match status" value="1"/>
</dbReference>
<name>A0A8B7D093_PHODC</name>
<feature type="compositionally biased region" description="Polar residues" evidence="8">
    <location>
        <begin position="16"/>
        <end position="26"/>
    </location>
</feature>
<dbReference type="InterPro" id="IPR027640">
    <property type="entry name" value="Kinesin-like_fam"/>
</dbReference>
<protein>
    <recommendedName>
        <fullName evidence="7">Kinesin-like protein</fullName>
    </recommendedName>
</protein>
<dbReference type="GO" id="GO:0007018">
    <property type="term" value="P:microtubule-based movement"/>
    <property type="evidence" value="ECO:0007669"/>
    <property type="project" value="InterPro"/>
</dbReference>
<evidence type="ECO:0000259" key="9">
    <source>
        <dbReference type="PROSITE" id="PS50067"/>
    </source>
</evidence>
<dbReference type="PANTHER" id="PTHR47971">
    <property type="entry name" value="KINESIN-RELATED PROTEIN 6"/>
    <property type="match status" value="1"/>
</dbReference>
<dbReference type="AlphaFoldDB" id="A0A8B7D093"/>
<keyword evidence="3 6" id="KW-0067">ATP-binding</keyword>
<dbReference type="GO" id="GO:0005524">
    <property type="term" value="F:ATP binding"/>
    <property type="evidence" value="ECO:0007669"/>
    <property type="project" value="UniProtKB-UniRule"/>
</dbReference>
<dbReference type="SUPFAM" id="SSF52540">
    <property type="entry name" value="P-loop containing nucleoside triphosphate hydrolases"/>
    <property type="match status" value="1"/>
</dbReference>
<gene>
    <name evidence="11" type="primary">LOC103721548</name>
</gene>
<dbReference type="InterPro" id="IPR036961">
    <property type="entry name" value="Kinesin_motor_dom_sf"/>
</dbReference>
<dbReference type="PANTHER" id="PTHR47971:SF15">
    <property type="entry name" value="KINESIN-LIKE PROTEIN KIN-13B"/>
    <property type="match status" value="1"/>
</dbReference>
<dbReference type="PROSITE" id="PS50067">
    <property type="entry name" value="KINESIN_MOTOR_2"/>
    <property type="match status" value="1"/>
</dbReference>
<dbReference type="GeneID" id="103721548"/>
<dbReference type="OrthoDB" id="3176171at2759"/>
<feature type="region of interest" description="Disordered" evidence="8">
    <location>
        <begin position="1"/>
        <end position="29"/>
    </location>
</feature>
<dbReference type="GO" id="GO:0008017">
    <property type="term" value="F:microtubule binding"/>
    <property type="evidence" value="ECO:0007669"/>
    <property type="project" value="InterPro"/>
</dbReference>
<dbReference type="RefSeq" id="XP_008810035.1">
    <property type="nucleotide sequence ID" value="XM_008811813.4"/>
</dbReference>
<organism evidence="10 11">
    <name type="scientific">Phoenix dactylifera</name>
    <name type="common">Date palm</name>
    <dbReference type="NCBI Taxonomy" id="42345"/>
    <lineage>
        <taxon>Eukaryota</taxon>
        <taxon>Viridiplantae</taxon>
        <taxon>Streptophyta</taxon>
        <taxon>Embryophyta</taxon>
        <taxon>Tracheophyta</taxon>
        <taxon>Spermatophyta</taxon>
        <taxon>Magnoliopsida</taxon>
        <taxon>Liliopsida</taxon>
        <taxon>Arecaceae</taxon>
        <taxon>Coryphoideae</taxon>
        <taxon>Phoeniceae</taxon>
        <taxon>Phoenix</taxon>
    </lineage>
</organism>
<feature type="binding site" evidence="6">
    <location>
        <begin position="272"/>
        <end position="279"/>
    </location>
    <ligand>
        <name>ATP</name>
        <dbReference type="ChEBI" id="CHEBI:30616"/>
    </ligand>
</feature>
<dbReference type="GO" id="GO:0005874">
    <property type="term" value="C:microtubule"/>
    <property type="evidence" value="ECO:0007669"/>
    <property type="project" value="UniProtKB-KW"/>
</dbReference>
<dbReference type="CDD" id="cd01367">
    <property type="entry name" value="KISc_KIF2_like"/>
    <property type="match status" value="1"/>
</dbReference>
<dbReference type="InterPro" id="IPR027417">
    <property type="entry name" value="P-loop_NTPase"/>
</dbReference>
<dbReference type="FunFam" id="3.40.850.10:FF:000012">
    <property type="entry name" value="Kinesin-like protein"/>
    <property type="match status" value="1"/>
</dbReference>
<dbReference type="InterPro" id="IPR019821">
    <property type="entry name" value="Kinesin_motor_CS"/>
</dbReference>
<evidence type="ECO:0000313" key="11">
    <source>
        <dbReference type="RefSeq" id="XP_008810035.1"/>
    </source>
</evidence>
<proteinExistence type="inferred from homology"/>
<dbReference type="Proteomes" id="UP000228380">
    <property type="component" value="Unplaced"/>
</dbReference>
<accession>A0A8B7D093</accession>
<evidence type="ECO:0000256" key="6">
    <source>
        <dbReference type="PROSITE-ProRule" id="PRU00283"/>
    </source>
</evidence>
<evidence type="ECO:0000256" key="2">
    <source>
        <dbReference type="ARBA" id="ARBA00022741"/>
    </source>
</evidence>
<dbReference type="Gene3D" id="3.40.850.10">
    <property type="entry name" value="Kinesin motor domain"/>
    <property type="match status" value="1"/>
</dbReference>
<keyword evidence="1 7" id="KW-0493">Microtubule</keyword>